<comment type="similarity">
    <text evidence="1 2">Belongs to the thiolase-like superfamily. Chalcone/stilbene synthases family.</text>
</comment>
<dbReference type="GO" id="GO:0016747">
    <property type="term" value="F:acyltransferase activity, transferring groups other than amino-acyl groups"/>
    <property type="evidence" value="ECO:0007669"/>
    <property type="project" value="InterPro"/>
</dbReference>
<keyword evidence="2" id="KW-0808">Transferase</keyword>
<dbReference type="STRING" id="200361.A0A453ADW2"/>
<dbReference type="Pfam" id="PF00195">
    <property type="entry name" value="Chal_sti_synt_N"/>
    <property type="match status" value="1"/>
</dbReference>
<dbReference type="InterPro" id="IPR001099">
    <property type="entry name" value="Chalcone/stilbene_synt_N"/>
</dbReference>
<protein>
    <recommendedName>
        <fullName evidence="7">Chalcone/stilbene synthase N-terminal domain-containing protein</fullName>
    </recommendedName>
</protein>
<feature type="domain" description="Chalcone/stilbene synthase N-terminal" evidence="3">
    <location>
        <begin position="1"/>
        <end position="103"/>
    </location>
</feature>
<organism evidence="5 6">
    <name type="scientific">Aegilops tauschii subsp. strangulata</name>
    <name type="common">Goatgrass</name>
    <dbReference type="NCBI Taxonomy" id="200361"/>
    <lineage>
        <taxon>Eukaryota</taxon>
        <taxon>Viridiplantae</taxon>
        <taxon>Streptophyta</taxon>
        <taxon>Embryophyta</taxon>
        <taxon>Tracheophyta</taxon>
        <taxon>Spermatophyta</taxon>
        <taxon>Magnoliopsida</taxon>
        <taxon>Liliopsida</taxon>
        <taxon>Poales</taxon>
        <taxon>Poaceae</taxon>
        <taxon>BOP clade</taxon>
        <taxon>Pooideae</taxon>
        <taxon>Triticodae</taxon>
        <taxon>Triticeae</taxon>
        <taxon>Triticinae</taxon>
        <taxon>Aegilops</taxon>
    </lineage>
</organism>
<dbReference type="SUPFAM" id="SSF53901">
    <property type="entry name" value="Thiolase-like"/>
    <property type="match status" value="2"/>
</dbReference>
<evidence type="ECO:0008006" key="7">
    <source>
        <dbReference type="Google" id="ProtNLM"/>
    </source>
</evidence>
<dbReference type="Gramene" id="AET2Gv20087400.1">
    <property type="protein sequence ID" value="AET2Gv20087400.1"/>
    <property type="gene ID" value="AET2Gv20087400"/>
</dbReference>
<accession>A0A453ADW2</accession>
<name>A0A453ADW2_AEGTS</name>
<evidence type="ECO:0000313" key="6">
    <source>
        <dbReference type="Proteomes" id="UP000015105"/>
    </source>
</evidence>
<keyword evidence="2" id="KW-0012">Acyltransferase</keyword>
<reference evidence="5" key="3">
    <citation type="journal article" date="2017" name="Nature">
        <title>Genome sequence of the progenitor of the wheat D genome Aegilops tauschii.</title>
        <authorList>
            <person name="Luo M.C."/>
            <person name="Gu Y.Q."/>
            <person name="Puiu D."/>
            <person name="Wang H."/>
            <person name="Twardziok S.O."/>
            <person name="Deal K.R."/>
            <person name="Huo N."/>
            <person name="Zhu T."/>
            <person name="Wang L."/>
            <person name="Wang Y."/>
            <person name="McGuire P.E."/>
            <person name="Liu S."/>
            <person name="Long H."/>
            <person name="Ramasamy R.K."/>
            <person name="Rodriguez J.C."/>
            <person name="Van S.L."/>
            <person name="Yuan L."/>
            <person name="Wang Z."/>
            <person name="Xia Z."/>
            <person name="Xiao L."/>
            <person name="Anderson O.D."/>
            <person name="Ouyang S."/>
            <person name="Liang Y."/>
            <person name="Zimin A.V."/>
            <person name="Pertea G."/>
            <person name="Qi P."/>
            <person name="Bennetzen J.L."/>
            <person name="Dai X."/>
            <person name="Dawson M.W."/>
            <person name="Muller H.G."/>
            <person name="Kugler K."/>
            <person name="Rivarola-Duarte L."/>
            <person name="Spannagl M."/>
            <person name="Mayer K.F.X."/>
            <person name="Lu F.H."/>
            <person name="Bevan M.W."/>
            <person name="Leroy P."/>
            <person name="Li P."/>
            <person name="You F.M."/>
            <person name="Sun Q."/>
            <person name="Liu Z."/>
            <person name="Lyons E."/>
            <person name="Wicker T."/>
            <person name="Salzberg S.L."/>
            <person name="Devos K.M."/>
            <person name="Dvorak J."/>
        </authorList>
    </citation>
    <scope>NUCLEOTIDE SEQUENCE [LARGE SCALE GENOMIC DNA]</scope>
    <source>
        <strain evidence="5">cv. AL8/78</strain>
    </source>
</reference>
<dbReference type="EnsemblPlants" id="AET2Gv20087400.1">
    <property type="protein sequence ID" value="AET2Gv20087400.1"/>
    <property type="gene ID" value="AET2Gv20087400"/>
</dbReference>
<reference evidence="6" key="1">
    <citation type="journal article" date="2014" name="Science">
        <title>Ancient hybridizations among the ancestral genomes of bread wheat.</title>
        <authorList>
            <consortium name="International Wheat Genome Sequencing Consortium,"/>
            <person name="Marcussen T."/>
            <person name="Sandve S.R."/>
            <person name="Heier L."/>
            <person name="Spannagl M."/>
            <person name="Pfeifer M."/>
            <person name="Jakobsen K.S."/>
            <person name="Wulff B.B."/>
            <person name="Steuernagel B."/>
            <person name="Mayer K.F."/>
            <person name="Olsen O.A."/>
        </authorList>
    </citation>
    <scope>NUCLEOTIDE SEQUENCE [LARGE SCALE GENOMIC DNA]</scope>
    <source>
        <strain evidence="6">cv. AL8/78</strain>
    </source>
</reference>
<evidence type="ECO:0000259" key="4">
    <source>
        <dbReference type="Pfam" id="PF02797"/>
    </source>
</evidence>
<proteinExistence type="inferred from homology"/>
<dbReference type="InterPro" id="IPR011141">
    <property type="entry name" value="Polyketide_synthase_type-III"/>
</dbReference>
<dbReference type="PANTHER" id="PTHR11877">
    <property type="entry name" value="HYDROXYMETHYLGLUTARYL-COA SYNTHASE"/>
    <property type="match status" value="1"/>
</dbReference>
<reference evidence="6" key="2">
    <citation type="journal article" date="2017" name="Nat. Plants">
        <title>The Aegilops tauschii genome reveals multiple impacts of transposons.</title>
        <authorList>
            <person name="Zhao G."/>
            <person name="Zou C."/>
            <person name="Li K."/>
            <person name="Wang K."/>
            <person name="Li T."/>
            <person name="Gao L."/>
            <person name="Zhang X."/>
            <person name="Wang H."/>
            <person name="Yang Z."/>
            <person name="Liu X."/>
            <person name="Jiang W."/>
            <person name="Mao L."/>
            <person name="Kong X."/>
            <person name="Jiao Y."/>
            <person name="Jia J."/>
        </authorList>
    </citation>
    <scope>NUCLEOTIDE SEQUENCE [LARGE SCALE GENOMIC DNA]</scope>
    <source>
        <strain evidence="6">cv. AL8/78</strain>
    </source>
</reference>
<evidence type="ECO:0000259" key="3">
    <source>
        <dbReference type="Pfam" id="PF00195"/>
    </source>
</evidence>
<dbReference type="InterPro" id="IPR012328">
    <property type="entry name" value="Chalcone/stilbene_synt_C"/>
</dbReference>
<dbReference type="Pfam" id="PF02797">
    <property type="entry name" value="Chal_sti_synt_C"/>
    <property type="match status" value="1"/>
</dbReference>
<dbReference type="InterPro" id="IPR016039">
    <property type="entry name" value="Thiolase-like"/>
</dbReference>
<dbReference type="Proteomes" id="UP000015105">
    <property type="component" value="Chromosome 2D"/>
</dbReference>
<dbReference type="Gene3D" id="3.40.47.10">
    <property type="match status" value="2"/>
</dbReference>
<reference evidence="5" key="4">
    <citation type="submission" date="2019-03" db="UniProtKB">
        <authorList>
            <consortium name="EnsemblPlants"/>
        </authorList>
    </citation>
    <scope>IDENTIFICATION</scope>
</reference>
<feature type="domain" description="Chalcone/stilbene synthase C-terminal" evidence="4">
    <location>
        <begin position="114"/>
        <end position="186"/>
    </location>
</feature>
<dbReference type="AlphaFoldDB" id="A0A453ADW2"/>
<dbReference type="GO" id="GO:0030639">
    <property type="term" value="P:polyketide biosynthetic process"/>
    <property type="evidence" value="ECO:0007669"/>
    <property type="project" value="TreeGrafter"/>
</dbReference>
<dbReference type="PANTHER" id="PTHR11877:SF24">
    <property type="entry name" value="OS07G0526400 PROTEIN"/>
    <property type="match status" value="1"/>
</dbReference>
<evidence type="ECO:0000313" key="5">
    <source>
        <dbReference type="EnsemblPlants" id="AET2Gv20087400.1"/>
    </source>
</evidence>
<evidence type="ECO:0000256" key="2">
    <source>
        <dbReference type="RuleBase" id="RU003633"/>
    </source>
</evidence>
<evidence type="ECO:0000256" key="1">
    <source>
        <dbReference type="ARBA" id="ARBA00005531"/>
    </source>
</evidence>
<keyword evidence="6" id="KW-1185">Reference proteome</keyword>
<sequence length="240" mass="25965">THLIVSTNSGAHALGVDLRLASLLGLRASVCRTMLNLNDCSTGAASLRLAKDLAENNRGARVLVACVELTVINFRGPEEAYPHKLISQAAFGDGAGAVIVGADAVHPVEHTRFEMVSASQTTIPATDGVLNMQLTEAGLDGHIFTRELIPLAARHIEQCLMDAFQPFGIMSDGTKWNDMFFVVHPGVWNNRSHRRGSPAGSREAGREPDCAERLREHAWCHVDLRARRATDADGGGRRAR</sequence>
<reference evidence="5" key="5">
    <citation type="journal article" date="2021" name="G3 (Bethesda)">
        <title>Aegilops tauschii genome assembly Aet v5.0 features greater sequence contiguity and improved annotation.</title>
        <authorList>
            <person name="Wang L."/>
            <person name="Zhu T."/>
            <person name="Rodriguez J.C."/>
            <person name="Deal K.R."/>
            <person name="Dubcovsky J."/>
            <person name="McGuire P.E."/>
            <person name="Lux T."/>
            <person name="Spannagl M."/>
            <person name="Mayer K.F.X."/>
            <person name="Baldrich P."/>
            <person name="Meyers B.C."/>
            <person name="Huo N."/>
            <person name="Gu Y.Q."/>
            <person name="Zhou H."/>
            <person name="Devos K.M."/>
            <person name="Bennetzen J.L."/>
            <person name="Unver T."/>
            <person name="Budak H."/>
            <person name="Gulick P.J."/>
            <person name="Galiba G."/>
            <person name="Kalapos B."/>
            <person name="Nelson D.R."/>
            <person name="Li P."/>
            <person name="You F.M."/>
            <person name="Luo M.C."/>
            <person name="Dvorak J."/>
        </authorList>
    </citation>
    <scope>NUCLEOTIDE SEQUENCE [LARGE SCALE GENOMIC DNA]</scope>
    <source>
        <strain evidence="5">cv. AL8/78</strain>
    </source>
</reference>